<feature type="transmembrane region" description="Helical" evidence="13">
    <location>
        <begin position="50"/>
        <end position="69"/>
    </location>
</feature>
<sequence length="216" mass="24166">MNSINILNKVLIIPGILIGLTFHEYAHAFVADRLGDKTPKFQGRLTLNPFAHIDIIGFIMILLVGFGWAKPVETNPSAYRNRNRADLKVSIAGPIANLIVAFVLGFLAVLLYKFVSYNSSNYVSVSNIIIIVLMQAVSINCMLFVFNLIPLPGLDGFHILRDIFPSIYYKVSDKIYKYQIIILLLFVATPIARYVVGVPSNYLYNLIKSIAQSIIL</sequence>
<organism evidence="15 16">
    <name type="scientific">Clostridium tyrobutyricum DIVETGP</name>
    <dbReference type="NCBI Taxonomy" id="1408889"/>
    <lineage>
        <taxon>Bacteria</taxon>
        <taxon>Bacillati</taxon>
        <taxon>Bacillota</taxon>
        <taxon>Clostridia</taxon>
        <taxon>Eubacteriales</taxon>
        <taxon>Clostridiaceae</taxon>
        <taxon>Clostridium</taxon>
    </lineage>
</organism>
<evidence type="ECO:0000256" key="11">
    <source>
        <dbReference type="ARBA" id="ARBA00023049"/>
    </source>
</evidence>
<dbReference type="GO" id="GO:0006508">
    <property type="term" value="P:proteolysis"/>
    <property type="evidence" value="ECO:0007669"/>
    <property type="project" value="UniProtKB-KW"/>
</dbReference>
<feature type="transmembrane region" description="Helical" evidence="13">
    <location>
        <begin position="175"/>
        <end position="196"/>
    </location>
</feature>
<feature type="transmembrane region" description="Helical" evidence="13">
    <location>
        <begin position="127"/>
        <end position="154"/>
    </location>
</feature>
<evidence type="ECO:0000256" key="8">
    <source>
        <dbReference type="ARBA" id="ARBA00022801"/>
    </source>
</evidence>
<dbReference type="PANTHER" id="PTHR35864">
    <property type="entry name" value="ZINC METALLOPROTEASE MJ0611-RELATED"/>
    <property type="match status" value="1"/>
</dbReference>
<dbReference type="InterPro" id="IPR052348">
    <property type="entry name" value="Metallopeptidase_M50B"/>
</dbReference>
<keyword evidence="4" id="KW-1003">Cell membrane</keyword>
<keyword evidence="11 15" id="KW-0482">Metalloprotease</keyword>
<reference evidence="15 16" key="1">
    <citation type="journal article" date="2015" name="Genome Announc.">
        <title>Draft Genome Sequence of Clostridium tyrobutyricum Strain DIVETGP, Isolated from Cow's Milk for Grana Padano Production.</title>
        <authorList>
            <person name="Soggiu A."/>
            <person name="Piras C."/>
            <person name="Gaiarsa S."/>
            <person name="Sassera D."/>
            <person name="Roncada P."/>
            <person name="Bendixen E."/>
            <person name="Brasca M."/>
            <person name="Bonizzi L."/>
        </authorList>
    </citation>
    <scope>NUCLEOTIDE SEQUENCE [LARGE SCALE GENOMIC DNA]</scope>
    <source>
        <strain evidence="15 16">DIVETGP</strain>
    </source>
</reference>
<dbReference type="CDD" id="cd06158">
    <property type="entry name" value="S2P-M50_like_1"/>
    <property type="match status" value="1"/>
</dbReference>
<dbReference type="OrthoDB" id="9800627at2"/>
<keyword evidence="16" id="KW-1185">Reference proteome</keyword>
<comment type="subcellular location">
    <subcellularLocation>
        <location evidence="2">Cell membrane</location>
        <topology evidence="2">Multi-pass membrane protein</topology>
    </subcellularLocation>
</comment>
<dbReference type="Proteomes" id="UP000019482">
    <property type="component" value="Unassembled WGS sequence"/>
</dbReference>
<dbReference type="GO" id="GO:0046872">
    <property type="term" value="F:metal ion binding"/>
    <property type="evidence" value="ECO:0007669"/>
    <property type="project" value="UniProtKB-KW"/>
</dbReference>
<evidence type="ECO:0000313" key="15">
    <source>
        <dbReference type="EMBL" id="CDL91022.1"/>
    </source>
</evidence>
<dbReference type="InterPro" id="IPR044537">
    <property type="entry name" value="Rip2-like"/>
</dbReference>
<comment type="similarity">
    <text evidence="3">Belongs to the peptidase M50B family.</text>
</comment>
<evidence type="ECO:0000256" key="2">
    <source>
        <dbReference type="ARBA" id="ARBA00004651"/>
    </source>
</evidence>
<comment type="caution">
    <text evidence="15">The sequence shown here is derived from an EMBL/GenBank/DDBJ whole genome shotgun (WGS) entry which is preliminary data.</text>
</comment>
<keyword evidence="12 13" id="KW-0472">Membrane</keyword>
<dbReference type="EMBL" id="CBXI010000016">
    <property type="protein sequence ID" value="CDL91022.1"/>
    <property type="molecule type" value="Genomic_DNA"/>
</dbReference>
<name>W6NG43_CLOTY</name>
<dbReference type="Pfam" id="PF02163">
    <property type="entry name" value="Peptidase_M50"/>
    <property type="match status" value="1"/>
</dbReference>
<gene>
    <name evidence="15" type="ORF">CTDIVETGP_1092</name>
</gene>
<dbReference type="InterPro" id="IPR008915">
    <property type="entry name" value="Peptidase_M50"/>
</dbReference>
<feature type="transmembrane region" description="Helical" evidence="13">
    <location>
        <begin position="12"/>
        <end position="30"/>
    </location>
</feature>
<feature type="transmembrane region" description="Helical" evidence="13">
    <location>
        <begin position="89"/>
        <end position="115"/>
    </location>
</feature>
<dbReference type="PANTHER" id="PTHR35864:SF1">
    <property type="entry name" value="ZINC METALLOPROTEASE YWHC-RELATED"/>
    <property type="match status" value="1"/>
</dbReference>
<evidence type="ECO:0000256" key="13">
    <source>
        <dbReference type="SAM" id="Phobius"/>
    </source>
</evidence>
<dbReference type="AlphaFoldDB" id="W6NG43"/>
<accession>W6NG43</accession>
<keyword evidence="7" id="KW-0479">Metal-binding</keyword>
<dbReference type="GO" id="GO:0005886">
    <property type="term" value="C:plasma membrane"/>
    <property type="evidence" value="ECO:0007669"/>
    <property type="project" value="UniProtKB-SubCell"/>
</dbReference>
<feature type="domain" description="Peptidase M50" evidence="14">
    <location>
        <begin position="15"/>
        <end position="180"/>
    </location>
</feature>
<proteinExistence type="inferred from homology"/>
<evidence type="ECO:0000256" key="10">
    <source>
        <dbReference type="ARBA" id="ARBA00022989"/>
    </source>
</evidence>
<keyword evidence="10 13" id="KW-1133">Transmembrane helix</keyword>
<dbReference type="GeneID" id="29418010"/>
<dbReference type="GO" id="GO:0008237">
    <property type="term" value="F:metallopeptidase activity"/>
    <property type="evidence" value="ECO:0007669"/>
    <property type="project" value="UniProtKB-KW"/>
</dbReference>
<evidence type="ECO:0000256" key="6">
    <source>
        <dbReference type="ARBA" id="ARBA00022692"/>
    </source>
</evidence>
<evidence type="ECO:0000256" key="1">
    <source>
        <dbReference type="ARBA" id="ARBA00001947"/>
    </source>
</evidence>
<evidence type="ECO:0000256" key="9">
    <source>
        <dbReference type="ARBA" id="ARBA00022833"/>
    </source>
</evidence>
<evidence type="ECO:0000259" key="14">
    <source>
        <dbReference type="Pfam" id="PF02163"/>
    </source>
</evidence>
<evidence type="ECO:0000256" key="4">
    <source>
        <dbReference type="ARBA" id="ARBA00022475"/>
    </source>
</evidence>
<dbReference type="RefSeq" id="WP_017750924.1">
    <property type="nucleotide sequence ID" value="NZ_CBXI010000016.1"/>
</dbReference>
<evidence type="ECO:0000313" key="16">
    <source>
        <dbReference type="Proteomes" id="UP000019482"/>
    </source>
</evidence>
<comment type="cofactor">
    <cofactor evidence="1">
        <name>Zn(2+)</name>
        <dbReference type="ChEBI" id="CHEBI:29105"/>
    </cofactor>
</comment>
<evidence type="ECO:0000256" key="7">
    <source>
        <dbReference type="ARBA" id="ARBA00022723"/>
    </source>
</evidence>
<protein>
    <submittedName>
        <fullName evidence="15">Membrane metalloprotease</fullName>
    </submittedName>
</protein>
<evidence type="ECO:0000256" key="5">
    <source>
        <dbReference type="ARBA" id="ARBA00022670"/>
    </source>
</evidence>
<keyword evidence="5 15" id="KW-0645">Protease</keyword>
<evidence type="ECO:0000256" key="3">
    <source>
        <dbReference type="ARBA" id="ARBA00007931"/>
    </source>
</evidence>
<evidence type="ECO:0000256" key="12">
    <source>
        <dbReference type="ARBA" id="ARBA00023136"/>
    </source>
</evidence>
<keyword evidence="8" id="KW-0378">Hydrolase</keyword>
<keyword evidence="6 13" id="KW-0812">Transmembrane</keyword>
<keyword evidence="9" id="KW-0862">Zinc</keyword>